<organism evidence="3 4">
    <name type="scientific">Glycomyces albidus</name>
    <dbReference type="NCBI Taxonomy" id="2656774"/>
    <lineage>
        <taxon>Bacteria</taxon>
        <taxon>Bacillati</taxon>
        <taxon>Actinomycetota</taxon>
        <taxon>Actinomycetes</taxon>
        <taxon>Glycomycetales</taxon>
        <taxon>Glycomycetaceae</taxon>
        <taxon>Glycomyces</taxon>
    </lineage>
</organism>
<evidence type="ECO:0000313" key="3">
    <source>
        <dbReference type="EMBL" id="MQM27154.1"/>
    </source>
</evidence>
<dbReference type="Proteomes" id="UP000477750">
    <property type="component" value="Unassembled WGS sequence"/>
</dbReference>
<keyword evidence="2" id="KW-0812">Transmembrane</keyword>
<evidence type="ECO:0000313" key="4">
    <source>
        <dbReference type="Proteomes" id="UP000477750"/>
    </source>
</evidence>
<keyword evidence="4" id="KW-1185">Reference proteome</keyword>
<reference evidence="3 4" key="1">
    <citation type="submission" date="2019-10" db="EMBL/GenBank/DDBJ databases">
        <title>Glycomyces albidus sp. nov., a novel actinomycete isolated from rhizosphere soil of wheat (Triticum aestivum L.).</title>
        <authorList>
            <person name="Qian L."/>
        </authorList>
    </citation>
    <scope>NUCLEOTIDE SEQUENCE [LARGE SCALE GENOMIC DNA]</scope>
    <source>
        <strain evidence="3 4">NEAU-7082</strain>
    </source>
</reference>
<dbReference type="RefSeq" id="WP_153026286.1">
    <property type="nucleotide sequence ID" value="NZ_WIAO01000020.1"/>
</dbReference>
<keyword evidence="2" id="KW-0472">Membrane</keyword>
<sequence>MIGQTPGETGAETEVARVLRQASDGYGDLPDEVAHRLDRVLEALPAADTLHTAAAQRAPEREGFLASIAERLRPKRVRYAIASGAAAVLVTVGAVAVGLQALTTPSEEDAGSAQVHAEDAPGSVEDEDYAAEEASPQPGDDPVDAQSEDGELGLPGVESFASGTDYSESTDLLAALRGLGRFTAADAVAAEVPAELEPLAAGGEFWRACEEAIAEEYQSLLVAVDFATYESSPAIIALLASDQGEIAVALSPACADGIIEALAVQR</sequence>
<protein>
    <submittedName>
        <fullName evidence="3">Uncharacterized protein</fullName>
    </submittedName>
</protein>
<proteinExistence type="predicted"/>
<feature type="compositionally biased region" description="Acidic residues" evidence="1">
    <location>
        <begin position="141"/>
        <end position="151"/>
    </location>
</feature>
<dbReference type="EMBL" id="WIAO01000020">
    <property type="protein sequence ID" value="MQM27154.1"/>
    <property type="molecule type" value="Genomic_DNA"/>
</dbReference>
<keyword evidence="2" id="KW-1133">Transmembrane helix</keyword>
<evidence type="ECO:0000256" key="1">
    <source>
        <dbReference type="SAM" id="MobiDB-lite"/>
    </source>
</evidence>
<dbReference type="AlphaFoldDB" id="A0A6L5GBW4"/>
<gene>
    <name evidence="3" type="ORF">GFD30_16460</name>
</gene>
<name>A0A6L5GBW4_9ACTN</name>
<feature type="transmembrane region" description="Helical" evidence="2">
    <location>
        <begin position="79"/>
        <end position="99"/>
    </location>
</feature>
<feature type="region of interest" description="Disordered" evidence="1">
    <location>
        <begin position="105"/>
        <end position="154"/>
    </location>
</feature>
<comment type="caution">
    <text evidence="3">The sequence shown here is derived from an EMBL/GenBank/DDBJ whole genome shotgun (WGS) entry which is preliminary data.</text>
</comment>
<evidence type="ECO:0000256" key="2">
    <source>
        <dbReference type="SAM" id="Phobius"/>
    </source>
</evidence>
<accession>A0A6L5GBW4</accession>